<dbReference type="EMBL" id="MK139485">
    <property type="protein sequence ID" value="QCX41838.1"/>
    <property type="molecule type" value="Genomic_DNA"/>
</dbReference>
<evidence type="ECO:0000313" key="2">
    <source>
        <dbReference type="EMBL" id="QCX41838.1"/>
    </source>
</evidence>
<dbReference type="InterPro" id="IPR004118">
    <property type="entry name" value="HEV_TT_vir_Orf2/Gyrovir_Vp2_N"/>
</dbReference>
<feature type="domain" description="Hepatitis TT virus Orf2/Gyrovirus Vp2 N-terminal" evidence="1">
    <location>
        <begin position="13"/>
        <end position="55"/>
    </location>
</feature>
<protein>
    <submittedName>
        <fullName evidence="2">ORF2</fullName>
    </submittedName>
</protein>
<dbReference type="Pfam" id="PF02957">
    <property type="entry name" value="TT_ORF2-like"/>
    <property type="match status" value="1"/>
</dbReference>
<name>A0A4Y5QS80_9VIRU</name>
<reference evidence="2" key="1">
    <citation type="submission" date="2018-11" db="EMBL/GenBank/DDBJ databases">
        <title>Epidemiology and molecular evolution of divergent viral pathogens associated with respiratory tract infections across Vietnam.</title>
        <authorList>
            <person name="Lu L."/>
            <person name="Robertson G."/>
            <person name="Ivens A."/>
            <person name="Ashworth J."/>
            <person name="Woolhouse M."/>
        </authorList>
    </citation>
    <scope>NUCLEOTIDE SEQUENCE</scope>
    <source>
        <strain evidence="2">Vzttmv1</strain>
    </source>
</reference>
<proteinExistence type="predicted"/>
<evidence type="ECO:0000259" key="1">
    <source>
        <dbReference type="Pfam" id="PF02957"/>
    </source>
</evidence>
<organism evidence="2">
    <name type="scientific">TTV-like mini virus</name>
    <dbReference type="NCBI Taxonomy" id="93678"/>
    <lineage>
        <taxon>Viruses</taxon>
        <taxon>Monodnaviria</taxon>
        <taxon>Shotokuvirae</taxon>
        <taxon>Commensaviricota</taxon>
        <taxon>Cardeaviricetes</taxon>
        <taxon>Sanitavirales</taxon>
        <taxon>Anelloviridae</taxon>
        <taxon>Betatorquevirus</taxon>
    </lineage>
</organism>
<sequence>MFKSPTYLTTKGKKNALINSFVHSHDLLCSCSNPTLHCLEILASEIGPQLKEQERQQIKECLGTGTTDTAAGEEDDLPIGEIEKLLEQDFTEDDTG</sequence>
<accession>A0A4Y5QS80</accession>